<feature type="domain" description="FYVE-type" evidence="6">
    <location>
        <begin position="171"/>
        <end position="226"/>
    </location>
</feature>
<dbReference type="Gene3D" id="3.30.40.10">
    <property type="entry name" value="Zinc/RING finger domain, C3HC4 (zinc finger)"/>
    <property type="match status" value="1"/>
</dbReference>
<keyword evidence="3" id="KW-0862">Zinc</keyword>
<dbReference type="InterPro" id="IPR013083">
    <property type="entry name" value="Znf_RING/FYVE/PHD"/>
</dbReference>
<dbReference type="PANTHER" id="PTHR39490:SF8">
    <property type="entry name" value="ZINC FINGER FYVE DOMAIN-CONTAINING PROTEIN 21"/>
    <property type="match status" value="1"/>
</dbReference>
<dbReference type="AlphaFoldDB" id="A0A4R8QEF7"/>
<evidence type="ECO:0000256" key="2">
    <source>
        <dbReference type="ARBA" id="ARBA00022771"/>
    </source>
</evidence>
<comment type="caution">
    <text evidence="7">The sequence shown here is derived from an EMBL/GenBank/DDBJ whole genome shotgun (WGS) entry which is preliminary data.</text>
</comment>
<dbReference type="GO" id="GO:0008270">
    <property type="term" value="F:zinc ion binding"/>
    <property type="evidence" value="ECO:0007669"/>
    <property type="project" value="UniProtKB-KW"/>
</dbReference>
<feature type="region of interest" description="Disordered" evidence="5">
    <location>
        <begin position="28"/>
        <end position="60"/>
    </location>
</feature>
<dbReference type="InterPro" id="IPR017455">
    <property type="entry name" value="Znf_FYVE-rel"/>
</dbReference>
<sequence length="288" mass="31955">MATDLIMPTLIDQRGPSTLYAPHRPEFAHTRSQSFQTAPQTYRQRTSPLSTPHDGSPTSPKSCFAADGVRPAYMPAVLRPTQHHSKMPRTPKVEDMDGEDLLCLRRANSSFINLPAFSVIGQKLTRRSTGDSGKVVDLELDPDLFPNVNGEPTRKHWKPDTESTMCDDPTCKRNFNTFTRRHHCRRCGNIFCGPHSANAIPLDEDCNYNPRGALSRACFHCFTEFKVWKSRNGSRSGSDQSSDTQSSTIPTSPMVASPVVPMAPGLLPPTKGPEVAASVPRDWNWSTF</sequence>
<feature type="compositionally biased region" description="Low complexity" evidence="5">
    <location>
        <begin position="231"/>
        <end position="264"/>
    </location>
</feature>
<gene>
    <name evidence="7" type="ORF">C8035_v008956</name>
</gene>
<evidence type="ECO:0000256" key="5">
    <source>
        <dbReference type="SAM" id="MobiDB-lite"/>
    </source>
</evidence>
<evidence type="ECO:0000256" key="3">
    <source>
        <dbReference type="ARBA" id="ARBA00022833"/>
    </source>
</evidence>
<keyword evidence="2 4" id="KW-0863">Zinc-finger</keyword>
<dbReference type="SMART" id="SM00064">
    <property type="entry name" value="FYVE"/>
    <property type="match status" value="1"/>
</dbReference>
<dbReference type="InterPro" id="IPR011011">
    <property type="entry name" value="Znf_FYVE_PHD"/>
</dbReference>
<feature type="region of interest" description="Disordered" evidence="5">
    <location>
        <begin position="231"/>
        <end position="288"/>
    </location>
</feature>
<dbReference type="Pfam" id="PF01363">
    <property type="entry name" value="FYVE"/>
    <property type="match status" value="1"/>
</dbReference>
<dbReference type="Proteomes" id="UP000295083">
    <property type="component" value="Unassembled WGS sequence"/>
</dbReference>
<dbReference type="InterPro" id="IPR000306">
    <property type="entry name" value="Znf_FYVE"/>
</dbReference>
<dbReference type="CDD" id="cd15760">
    <property type="entry name" value="FYVE_scVPS27p_like"/>
    <property type="match status" value="1"/>
</dbReference>
<feature type="compositionally biased region" description="Polar residues" evidence="5">
    <location>
        <begin position="30"/>
        <end position="50"/>
    </location>
</feature>
<keyword evidence="8" id="KW-1185">Reference proteome</keyword>
<proteinExistence type="predicted"/>
<keyword evidence="1" id="KW-0479">Metal-binding</keyword>
<dbReference type="PROSITE" id="PS50178">
    <property type="entry name" value="ZF_FYVE"/>
    <property type="match status" value="1"/>
</dbReference>
<evidence type="ECO:0000256" key="4">
    <source>
        <dbReference type="PROSITE-ProRule" id="PRU00091"/>
    </source>
</evidence>
<accession>A0A4R8QEF7</accession>
<name>A0A4R8QEF7_9PEZI</name>
<protein>
    <submittedName>
        <fullName evidence="7">FYVE-type zinc finger-containing protein</fullName>
    </submittedName>
</protein>
<dbReference type="EMBL" id="QAPG01000026">
    <property type="protein sequence ID" value="TDZ37161.1"/>
    <property type="molecule type" value="Genomic_DNA"/>
</dbReference>
<dbReference type="SUPFAM" id="SSF57903">
    <property type="entry name" value="FYVE/PHD zinc finger"/>
    <property type="match status" value="1"/>
</dbReference>
<evidence type="ECO:0000313" key="7">
    <source>
        <dbReference type="EMBL" id="TDZ37161.1"/>
    </source>
</evidence>
<reference evidence="7 8" key="1">
    <citation type="submission" date="2018-11" db="EMBL/GenBank/DDBJ databases">
        <title>Genome sequence and assembly of Colletotrichum spinosum.</title>
        <authorList>
            <person name="Gan P."/>
            <person name="Shirasu K."/>
        </authorList>
    </citation>
    <scope>NUCLEOTIDE SEQUENCE [LARGE SCALE GENOMIC DNA]</scope>
    <source>
        <strain evidence="7 8">CBS 515.97</strain>
    </source>
</reference>
<evidence type="ECO:0000256" key="1">
    <source>
        <dbReference type="ARBA" id="ARBA00022723"/>
    </source>
</evidence>
<evidence type="ECO:0000313" key="8">
    <source>
        <dbReference type="Proteomes" id="UP000295083"/>
    </source>
</evidence>
<organism evidence="7 8">
    <name type="scientific">Colletotrichum spinosum</name>
    <dbReference type="NCBI Taxonomy" id="1347390"/>
    <lineage>
        <taxon>Eukaryota</taxon>
        <taxon>Fungi</taxon>
        <taxon>Dikarya</taxon>
        <taxon>Ascomycota</taxon>
        <taxon>Pezizomycotina</taxon>
        <taxon>Sordariomycetes</taxon>
        <taxon>Hypocreomycetidae</taxon>
        <taxon>Glomerellales</taxon>
        <taxon>Glomerellaceae</taxon>
        <taxon>Colletotrichum</taxon>
        <taxon>Colletotrichum orbiculare species complex</taxon>
    </lineage>
</organism>
<dbReference type="PANTHER" id="PTHR39490">
    <property type="entry name" value="ARRESTIN DOMAIN-CONTAINING PROTEIN D"/>
    <property type="match status" value="1"/>
</dbReference>
<dbReference type="InterPro" id="IPR052113">
    <property type="entry name" value="FYVE-type_Zinc_Finger"/>
</dbReference>
<evidence type="ECO:0000259" key="6">
    <source>
        <dbReference type="PROSITE" id="PS50178"/>
    </source>
</evidence>